<dbReference type="EC" id="2.4.1.82" evidence="2"/>
<dbReference type="PANTHER" id="PTHR31268:SF10">
    <property type="entry name" value="GALACTINOL--SUCROSE GALACTOSYLTRANSFERASE"/>
    <property type="match status" value="1"/>
</dbReference>
<dbReference type="InterPro" id="IPR013785">
    <property type="entry name" value="Aldolase_TIM"/>
</dbReference>
<evidence type="ECO:0000256" key="2">
    <source>
        <dbReference type="ARBA" id="ARBA00012708"/>
    </source>
</evidence>
<evidence type="ECO:0000313" key="5">
    <source>
        <dbReference type="EMBL" id="KAG8378714.1"/>
    </source>
</evidence>
<evidence type="ECO:0000256" key="1">
    <source>
        <dbReference type="ARBA" id="ARBA00007240"/>
    </source>
</evidence>
<comment type="caution">
    <text evidence="5">The sequence shown here is derived from an EMBL/GenBank/DDBJ whole genome shotgun (WGS) entry which is preliminary data.</text>
</comment>
<dbReference type="Proteomes" id="UP000826271">
    <property type="component" value="Unassembled WGS sequence"/>
</dbReference>
<dbReference type="AlphaFoldDB" id="A0AAV6X8K5"/>
<evidence type="ECO:0000313" key="6">
    <source>
        <dbReference type="Proteomes" id="UP000826271"/>
    </source>
</evidence>
<dbReference type="PANTHER" id="PTHR31268">
    <property type="match status" value="1"/>
</dbReference>
<name>A0AAV6X8K5_9LAMI</name>
<accession>A0AAV6X8K5</accession>
<gene>
    <name evidence="5" type="ORF">BUALT_Bualt07G0014000</name>
</gene>
<comment type="similarity">
    <text evidence="1">Belongs to the glycosyl hydrolases 36 family.</text>
</comment>
<proteinExistence type="inferred from homology"/>
<keyword evidence="6" id="KW-1185">Reference proteome</keyword>
<dbReference type="EMBL" id="WHWC01000007">
    <property type="protein sequence ID" value="KAG8378714.1"/>
    <property type="molecule type" value="Genomic_DNA"/>
</dbReference>
<dbReference type="Pfam" id="PF05691">
    <property type="entry name" value="Raffinose_syn"/>
    <property type="match status" value="1"/>
</dbReference>
<dbReference type="GO" id="GO:0047274">
    <property type="term" value="F:galactinol-sucrose galactosyltransferase activity"/>
    <property type="evidence" value="ECO:0007669"/>
    <property type="project" value="UniProtKB-EC"/>
</dbReference>
<dbReference type="InterPro" id="IPR017853">
    <property type="entry name" value="GH"/>
</dbReference>
<evidence type="ECO:0000256" key="4">
    <source>
        <dbReference type="ARBA" id="ARBA00049426"/>
    </source>
</evidence>
<dbReference type="Gene3D" id="3.20.20.70">
    <property type="entry name" value="Aldolase class I"/>
    <property type="match status" value="1"/>
</dbReference>
<comment type="catalytic activity">
    <reaction evidence="4">
        <text>alpha-D-galactosyl-(1-&gt;3)-1D-myo-inositol + sucrose = raffinose + myo-inositol</text>
        <dbReference type="Rhea" id="RHEA:20161"/>
        <dbReference type="ChEBI" id="CHEBI:16634"/>
        <dbReference type="ChEBI" id="CHEBI:17268"/>
        <dbReference type="ChEBI" id="CHEBI:17505"/>
        <dbReference type="ChEBI" id="CHEBI:17992"/>
        <dbReference type="EC" id="2.4.1.82"/>
    </reaction>
</comment>
<protein>
    <recommendedName>
        <fullName evidence="2">galactinol--sucrose galactosyltransferase</fullName>
        <ecNumber evidence="2">2.4.1.82</ecNumber>
    </recommendedName>
</protein>
<dbReference type="SUPFAM" id="SSF51445">
    <property type="entry name" value="(Trans)glycosidases"/>
    <property type="match status" value="1"/>
</dbReference>
<evidence type="ECO:0000256" key="3">
    <source>
        <dbReference type="ARBA" id="ARBA00023277"/>
    </source>
</evidence>
<keyword evidence="3" id="KW-0119">Carbohydrate metabolism</keyword>
<sequence>MANTITFKSTTIYSSIKSQPSYASRTTVSSQFSFLDFSTRLSHNNIKKYYSCTISISCKNLSETKTDPLAKMTVTAAPPCIKNGSLMVNGKVVLTGVPSNVAVYPVTDDSSSSLSAAFIGASSSTPNSRHVFSLGVIQQFKFMCLFRHKIWWMIPRFGSLGSDIPMETQMLLLEVREKSATCDDSSSGQSADNTFYVLLLPVLEGQFRATLQGSCADELQFCVESGDAYVQTTQVTEAVFINSGDNPFELIKDSITILERHKGTFTHIEHKKKPAHLDWFGWCTWDAFYKDVDPRGIKEGLESFLEGGCPPKFLIIDDGWQDTFNEFQKDGEPFIEGSQFASRLVDVKESSKFTGSDEDTSCNDLHYFVKFIKEKYGVKFVYVWHALIGYWGGLLPSSEKMKKYNPKITYPVQSPGNVGNLRDVAMDSLEKYGVGLIDPEKVYDFYNDLHSYLSRNGIDGVKVDVQNLIETLGGGYGGRVSLTRQYQEALEESVAGNFKENNLICCMSHNSDSIYSSRRSATARASEDFMPREPMFQTLHVAGVAFNSLLLGEIVVPDWDMFQSHHYTAEFHGAARALGGCPVYVSDKPDSHDFEILKKLVLPDGSILRAKYGGRPTRDCLFVDTVMDGKSLLKIWNLNKLSGIVGVLNCQGAGNWPLRDGPEFNDRSSSKSIVLSGRVSPHDIDFLEEVADQSWKGECAIYAFHMGSLFRLPKDGIFEVSLATLECEIFTISPIRVLNEALHFAPIGLIDMYNSGGATESLGFTPEPSGCIVRIEARGCGRFGAYSSKKPIYCTVDDKKQEFEYDLDNGLLILKLEGECKVKDLNICY</sequence>
<reference evidence="5" key="1">
    <citation type="submission" date="2019-10" db="EMBL/GenBank/DDBJ databases">
        <authorList>
            <person name="Zhang R."/>
            <person name="Pan Y."/>
            <person name="Wang J."/>
            <person name="Ma R."/>
            <person name="Yu S."/>
        </authorList>
    </citation>
    <scope>NUCLEOTIDE SEQUENCE</scope>
    <source>
        <strain evidence="5">LA-IB0</strain>
        <tissue evidence="5">Leaf</tissue>
    </source>
</reference>
<dbReference type="InterPro" id="IPR008811">
    <property type="entry name" value="Glycosyl_hydrolases_36"/>
</dbReference>
<organism evidence="5 6">
    <name type="scientific">Buddleja alternifolia</name>
    <dbReference type="NCBI Taxonomy" id="168488"/>
    <lineage>
        <taxon>Eukaryota</taxon>
        <taxon>Viridiplantae</taxon>
        <taxon>Streptophyta</taxon>
        <taxon>Embryophyta</taxon>
        <taxon>Tracheophyta</taxon>
        <taxon>Spermatophyta</taxon>
        <taxon>Magnoliopsida</taxon>
        <taxon>eudicotyledons</taxon>
        <taxon>Gunneridae</taxon>
        <taxon>Pentapetalae</taxon>
        <taxon>asterids</taxon>
        <taxon>lamiids</taxon>
        <taxon>Lamiales</taxon>
        <taxon>Scrophulariaceae</taxon>
        <taxon>Buddlejeae</taxon>
        <taxon>Buddleja</taxon>
    </lineage>
</organism>